<dbReference type="InParanoid" id="A0A059B4I7"/>
<organism evidence="1">
    <name type="scientific">Eucalyptus grandis</name>
    <name type="common">Flooded gum</name>
    <dbReference type="NCBI Taxonomy" id="71139"/>
    <lineage>
        <taxon>Eukaryota</taxon>
        <taxon>Viridiplantae</taxon>
        <taxon>Streptophyta</taxon>
        <taxon>Embryophyta</taxon>
        <taxon>Tracheophyta</taxon>
        <taxon>Spermatophyta</taxon>
        <taxon>Magnoliopsida</taxon>
        <taxon>eudicotyledons</taxon>
        <taxon>Gunneridae</taxon>
        <taxon>Pentapetalae</taxon>
        <taxon>rosids</taxon>
        <taxon>malvids</taxon>
        <taxon>Myrtales</taxon>
        <taxon>Myrtaceae</taxon>
        <taxon>Myrtoideae</taxon>
        <taxon>Eucalypteae</taxon>
        <taxon>Eucalyptus</taxon>
    </lineage>
</organism>
<proteinExistence type="predicted"/>
<dbReference type="Gramene" id="KCW61033">
    <property type="protein sequence ID" value="KCW61033"/>
    <property type="gene ID" value="EUGRSUZ_H03797"/>
</dbReference>
<protein>
    <submittedName>
        <fullName evidence="1">Uncharacterized protein</fullName>
    </submittedName>
</protein>
<sequence length="76" mass="8655">MSPQFPFTILGQQTVHPSVERQKLEDQGGKSLPNDEIVKSVELDVKFQLNVWQFFPEQGRGIRCEICSIIYNVFGG</sequence>
<dbReference type="AlphaFoldDB" id="A0A059B4I7"/>
<dbReference type="EMBL" id="KK198760">
    <property type="protein sequence ID" value="KCW61033.1"/>
    <property type="molecule type" value="Genomic_DNA"/>
</dbReference>
<evidence type="ECO:0000313" key="1">
    <source>
        <dbReference type="EMBL" id="KCW61033.1"/>
    </source>
</evidence>
<reference evidence="1" key="1">
    <citation type="submission" date="2013-07" db="EMBL/GenBank/DDBJ databases">
        <title>The genome of Eucalyptus grandis.</title>
        <authorList>
            <person name="Schmutz J."/>
            <person name="Hayes R."/>
            <person name="Myburg A."/>
            <person name="Tuskan G."/>
            <person name="Grattapaglia D."/>
            <person name="Rokhsar D.S."/>
        </authorList>
    </citation>
    <scope>NUCLEOTIDE SEQUENCE</scope>
    <source>
        <tissue evidence="1">Leaf extractions</tissue>
    </source>
</reference>
<gene>
    <name evidence="1" type="ORF">EUGRSUZ_H03797</name>
</gene>
<accession>A0A059B4I7</accession>
<name>A0A059B4I7_EUCGR</name>